<keyword evidence="4" id="KW-0676">Redox-active center</keyword>
<evidence type="ECO:0000256" key="2">
    <source>
        <dbReference type="ARBA" id="ARBA00022862"/>
    </source>
</evidence>
<keyword evidence="1" id="KW-0575">Peroxidase</keyword>
<evidence type="ECO:0000313" key="6">
    <source>
        <dbReference type="EMBL" id="SVA17965.1"/>
    </source>
</evidence>
<protein>
    <recommendedName>
        <fullName evidence="5">Thioredoxin domain-containing protein</fullName>
    </recommendedName>
</protein>
<feature type="domain" description="Thioredoxin" evidence="5">
    <location>
        <begin position="1"/>
        <end position="155"/>
    </location>
</feature>
<reference evidence="6" key="1">
    <citation type="submission" date="2018-05" db="EMBL/GenBank/DDBJ databases">
        <authorList>
            <person name="Lanie J.A."/>
            <person name="Ng W.-L."/>
            <person name="Kazmierczak K.M."/>
            <person name="Andrzejewski T.M."/>
            <person name="Davidsen T.M."/>
            <person name="Wayne K.J."/>
            <person name="Tettelin H."/>
            <person name="Glass J.I."/>
            <person name="Rusch D."/>
            <person name="Podicherti R."/>
            <person name="Tsui H.-C.T."/>
            <person name="Winkler M.E."/>
        </authorList>
    </citation>
    <scope>NUCLEOTIDE SEQUENCE</scope>
</reference>
<dbReference type="InterPro" id="IPR037944">
    <property type="entry name" value="PRX5-like"/>
</dbReference>
<dbReference type="GO" id="GO:0008379">
    <property type="term" value="F:thioredoxin peroxidase activity"/>
    <property type="evidence" value="ECO:0007669"/>
    <property type="project" value="InterPro"/>
</dbReference>
<evidence type="ECO:0000256" key="1">
    <source>
        <dbReference type="ARBA" id="ARBA00022559"/>
    </source>
</evidence>
<organism evidence="6">
    <name type="scientific">marine metagenome</name>
    <dbReference type="NCBI Taxonomy" id="408172"/>
    <lineage>
        <taxon>unclassified sequences</taxon>
        <taxon>metagenomes</taxon>
        <taxon>ecological metagenomes</taxon>
    </lineage>
</organism>
<dbReference type="GO" id="GO:0034599">
    <property type="term" value="P:cellular response to oxidative stress"/>
    <property type="evidence" value="ECO:0007669"/>
    <property type="project" value="InterPro"/>
</dbReference>
<evidence type="ECO:0000256" key="3">
    <source>
        <dbReference type="ARBA" id="ARBA00023002"/>
    </source>
</evidence>
<dbReference type="CDD" id="cd03013">
    <property type="entry name" value="PRX5_like"/>
    <property type="match status" value="1"/>
</dbReference>
<evidence type="ECO:0000259" key="5">
    <source>
        <dbReference type="PROSITE" id="PS51352"/>
    </source>
</evidence>
<dbReference type="GO" id="GO:0042744">
    <property type="term" value="P:hydrogen peroxide catabolic process"/>
    <property type="evidence" value="ECO:0007669"/>
    <property type="project" value="TreeGrafter"/>
</dbReference>
<dbReference type="EMBL" id="UINC01004942">
    <property type="protein sequence ID" value="SVA17965.1"/>
    <property type="molecule type" value="Genomic_DNA"/>
</dbReference>
<dbReference type="PROSITE" id="PS51352">
    <property type="entry name" value="THIOREDOXIN_2"/>
    <property type="match status" value="1"/>
</dbReference>
<dbReference type="AlphaFoldDB" id="A0A381TPI7"/>
<dbReference type="Pfam" id="PF08534">
    <property type="entry name" value="Redoxin"/>
    <property type="match status" value="1"/>
</dbReference>
<dbReference type="SUPFAM" id="SSF52833">
    <property type="entry name" value="Thioredoxin-like"/>
    <property type="match status" value="1"/>
</dbReference>
<keyword evidence="3" id="KW-0560">Oxidoreductase</keyword>
<keyword evidence="2" id="KW-0049">Antioxidant</keyword>
<dbReference type="InterPro" id="IPR013766">
    <property type="entry name" value="Thioredoxin_domain"/>
</dbReference>
<evidence type="ECO:0000256" key="4">
    <source>
        <dbReference type="ARBA" id="ARBA00023284"/>
    </source>
</evidence>
<dbReference type="Gene3D" id="3.40.30.10">
    <property type="entry name" value="Glutaredoxin"/>
    <property type="match status" value="1"/>
</dbReference>
<dbReference type="PANTHER" id="PTHR10430:SF16">
    <property type="entry name" value="PEROXIREDOXIN-5, MITOCHONDRIAL"/>
    <property type="match status" value="1"/>
</dbReference>
<sequence>MNIIPSIIVPIIEKGKSINKNLFDCLKNKKVVIFGVPGAFTPTCSEKHLPGFLKLSEAIKAKGVDEIYCLSVNDAFVMSSWLLSYTDGDKINGIADGNGEVSTLLNVSSDKSANFMGIRCMRFAMIIDNNCINNIFIEESGKLEVSSAENILKEL</sequence>
<dbReference type="InterPro" id="IPR036249">
    <property type="entry name" value="Thioredoxin-like_sf"/>
</dbReference>
<dbReference type="GO" id="GO:0045454">
    <property type="term" value="P:cell redox homeostasis"/>
    <property type="evidence" value="ECO:0007669"/>
    <property type="project" value="TreeGrafter"/>
</dbReference>
<gene>
    <name evidence="6" type="ORF">METZ01_LOCUS70819</name>
</gene>
<dbReference type="PANTHER" id="PTHR10430">
    <property type="entry name" value="PEROXIREDOXIN"/>
    <property type="match status" value="1"/>
</dbReference>
<name>A0A381TPI7_9ZZZZ</name>
<dbReference type="GO" id="GO:0005737">
    <property type="term" value="C:cytoplasm"/>
    <property type="evidence" value="ECO:0007669"/>
    <property type="project" value="TreeGrafter"/>
</dbReference>
<dbReference type="InterPro" id="IPR013740">
    <property type="entry name" value="Redoxin"/>
</dbReference>
<accession>A0A381TPI7</accession>
<proteinExistence type="predicted"/>
<dbReference type="FunFam" id="3.40.30.10:FF:000020">
    <property type="entry name" value="Peroxiredoxin"/>
    <property type="match status" value="1"/>
</dbReference>